<dbReference type="EMBL" id="JACEFO010002102">
    <property type="protein sequence ID" value="KAF8683692.1"/>
    <property type="molecule type" value="Genomic_DNA"/>
</dbReference>
<reference evidence="1" key="1">
    <citation type="submission" date="2020-07" db="EMBL/GenBank/DDBJ databases">
        <title>Genome sequence and genetic diversity analysis of an under-domesticated orphan crop, white fonio (Digitaria exilis).</title>
        <authorList>
            <person name="Bennetzen J.L."/>
            <person name="Chen S."/>
            <person name="Ma X."/>
            <person name="Wang X."/>
            <person name="Yssel A.E.J."/>
            <person name="Chaluvadi S.R."/>
            <person name="Johnson M."/>
            <person name="Gangashetty P."/>
            <person name="Hamidou F."/>
            <person name="Sanogo M.D."/>
            <person name="Zwaenepoel A."/>
            <person name="Wallace J."/>
            <person name="Van De Peer Y."/>
            <person name="Van Deynze A."/>
        </authorList>
    </citation>
    <scope>NUCLEOTIDE SEQUENCE</scope>
    <source>
        <tissue evidence="1">Leaves</tissue>
    </source>
</reference>
<dbReference type="Gene3D" id="3.20.180.10">
    <property type="entry name" value="PNP-oxidase-like"/>
    <property type="match status" value="1"/>
</dbReference>
<gene>
    <name evidence="1" type="ORF">HU200_044622</name>
</gene>
<dbReference type="PANTHER" id="PTHR37375:SF1">
    <property type="entry name" value="DUF2470 DOMAIN-CONTAINING PROTEIN"/>
    <property type="match status" value="1"/>
</dbReference>
<dbReference type="AlphaFoldDB" id="A0A835EF72"/>
<dbReference type="SUPFAM" id="SSF50475">
    <property type="entry name" value="FMN-binding split barrel"/>
    <property type="match status" value="1"/>
</dbReference>
<dbReference type="Proteomes" id="UP000636709">
    <property type="component" value="Unassembled WGS sequence"/>
</dbReference>
<dbReference type="OrthoDB" id="10256706at2759"/>
<sequence>MAAAKVKSAALSVTHKCRNILAAGWEAHLNTIKADAKGRPGTARVLCFHLCCLWGALMCSKGEIHTSRVHYMIQKGTPYLIVPENDLHSIVKLPIPPRVAMTGDVLRMKDSKVPVVADSLKNTIMKEHEASSAASHGVSAILSSAGASCKSRSEGLLSLLNEESSYSIFKFDIGSCVYIDSSGSSHNIELDSFEPPKSDLLNHMLKLDILHMILVSCSQHFYVYAPLCSFSNSMFSFLVPFSAKLIDGINRSDSRRRALIFFCFEYFNALARDAVMLSIDHHGFDVLAKVPETDILANVPRKYHWKEFRFIFKEPAKNAEDFCRTLVELEEEVVKSMKSYSGLG</sequence>
<dbReference type="InterPro" id="IPR037119">
    <property type="entry name" value="Haem_oxidase_HugZ-like_sf"/>
</dbReference>
<organism evidence="1 2">
    <name type="scientific">Digitaria exilis</name>
    <dbReference type="NCBI Taxonomy" id="1010633"/>
    <lineage>
        <taxon>Eukaryota</taxon>
        <taxon>Viridiplantae</taxon>
        <taxon>Streptophyta</taxon>
        <taxon>Embryophyta</taxon>
        <taxon>Tracheophyta</taxon>
        <taxon>Spermatophyta</taxon>
        <taxon>Magnoliopsida</taxon>
        <taxon>Liliopsida</taxon>
        <taxon>Poales</taxon>
        <taxon>Poaceae</taxon>
        <taxon>PACMAD clade</taxon>
        <taxon>Panicoideae</taxon>
        <taxon>Panicodae</taxon>
        <taxon>Paniceae</taxon>
        <taxon>Anthephorinae</taxon>
        <taxon>Digitaria</taxon>
    </lineage>
</organism>
<evidence type="ECO:0000313" key="2">
    <source>
        <dbReference type="Proteomes" id="UP000636709"/>
    </source>
</evidence>
<dbReference type="PANTHER" id="PTHR37375">
    <property type="entry name" value="EXPRESSED PROTEIN"/>
    <property type="match status" value="1"/>
</dbReference>
<name>A0A835EF72_9POAL</name>
<protein>
    <submittedName>
        <fullName evidence="1">Uncharacterized protein</fullName>
    </submittedName>
</protein>
<comment type="caution">
    <text evidence="1">The sequence shown here is derived from an EMBL/GenBank/DDBJ whole genome shotgun (WGS) entry which is preliminary data.</text>
</comment>
<accession>A0A835EF72</accession>
<proteinExistence type="predicted"/>
<evidence type="ECO:0000313" key="1">
    <source>
        <dbReference type="EMBL" id="KAF8683692.1"/>
    </source>
</evidence>
<keyword evidence="2" id="KW-1185">Reference proteome</keyword>